<organism evidence="3 4">
    <name type="scientific">Euplotes crassus</name>
    <dbReference type="NCBI Taxonomy" id="5936"/>
    <lineage>
        <taxon>Eukaryota</taxon>
        <taxon>Sar</taxon>
        <taxon>Alveolata</taxon>
        <taxon>Ciliophora</taxon>
        <taxon>Intramacronucleata</taxon>
        <taxon>Spirotrichea</taxon>
        <taxon>Hypotrichia</taxon>
        <taxon>Euplotida</taxon>
        <taxon>Euplotidae</taxon>
        <taxon>Moneuplotes</taxon>
    </lineage>
</organism>
<evidence type="ECO:0000259" key="2">
    <source>
        <dbReference type="PROSITE" id="PS51468"/>
    </source>
</evidence>
<dbReference type="Pfam" id="PF13768">
    <property type="entry name" value="VWA_3"/>
    <property type="match status" value="1"/>
</dbReference>
<evidence type="ECO:0000313" key="3">
    <source>
        <dbReference type="EMBL" id="CAI2378480.1"/>
    </source>
</evidence>
<dbReference type="SMART" id="SM00327">
    <property type="entry name" value="VWA"/>
    <property type="match status" value="1"/>
</dbReference>
<dbReference type="Gene3D" id="3.40.50.410">
    <property type="entry name" value="von Willebrand factor, type A domain"/>
    <property type="match status" value="1"/>
</dbReference>
<dbReference type="InterPro" id="IPR002035">
    <property type="entry name" value="VWF_A"/>
</dbReference>
<dbReference type="Proteomes" id="UP001295684">
    <property type="component" value="Unassembled WGS sequence"/>
</dbReference>
<dbReference type="EMBL" id="CAMPGE010020211">
    <property type="protein sequence ID" value="CAI2378480.1"/>
    <property type="molecule type" value="Genomic_DNA"/>
</dbReference>
<dbReference type="Pfam" id="PF08487">
    <property type="entry name" value="VIT"/>
    <property type="match status" value="1"/>
</dbReference>
<dbReference type="PANTHER" id="PTHR45737:SF6">
    <property type="entry name" value="VON WILLEBRAND FACTOR A DOMAIN-CONTAINING PROTEIN 5A"/>
    <property type="match status" value="1"/>
</dbReference>
<reference evidence="3" key="1">
    <citation type="submission" date="2023-07" db="EMBL/GenBank/DDBJ databases">
        <authorList>
            <consortium name="AG Swart"/>
            <person name="Singh M."/>
            <person name="Singh A."/>
            <person name="Seah K."/>
            <person name="Emmerich C."/>
        </authorList>
    </citation>
    <scope>NUCLEOTIDE SEQUENCE</scope>
    <source>
        <strain evidence="3">DP1</strain>
    </source>
</reference>
<keyword evidence="4" id="KW-1185">Reference proteome</keyword>
<name>A0AAD1XSZ1_EUPCR</name>
<dbReference type="SMART" id="SM00609">
    <property type="entry name" value="VIT"/>
    <property type="match status" value="1"/>
</dbReference>
<sequence length="653" mass="74887">MEIQEPRIETVREEINDFLVTVEKKEGIPLYFTENIVSISSNIAKIEFVQYYFNPSSEPVEAMYFFPVHNDCTFTDFEARFGKEIIKATVEERRKAKIKYDDAVAQGKTAFMAQPATNSQDMIRIDMGNLPPKSQIIIICTFHQTMEVDDLSWKLHIPSKIMPRYMGDLTEYRKTGQHLKDMAQDMHQDTPEDRLEEIIEHITAYYNSSSFNWSITVSINSQSSIHRVVSPSHDIKVDFLDPTNKDAFVELAEPGLTTFFDRDFVLLYRNHEINKPMVLMQKRGLEYALMVSMLADISPDYKASKHRITSNTKVDLDPKVRYLKKLEEQMKPAEFIFLLDRSYSMTGRPMETAKSALILFLHSLPPNSRFNIISFGSTFEKLFSDTVSYNQARLSSAIIKIKQFSADLGGTEIYSPLKAIFSKRDQYPELEKHVFILTDGAVFSPQLCSDLIRESCNRAKNFAVHTIGVGDYVSTQLVIECAKAGSGKYYFVQNYTEDLEKTVVDSLCKCFEDKIVISQMGLATNGDKKYQFPEIEKVPSRLFNGDYFTYFCIINDVEDKLEGSLSIKLSMKLGTKKKKYLFNMQEDVKLIGGDSIFKMFCSSYIRDLDKSWANKEAIVSLATEYQIPSKHTALIGKPYLIKYPLTKNPSFLT</sequence>
<evidence type="ECO:0000313" key="4">
    <source>
        <dbReference type="Proteomes" id="UP001295684"/>
    </source>
</evidence>
<feature type="domain" description="VIT" evidence="2">
    <location>
        <begin position="14"/>
        <end position="144"/>
    </location>
</feature>
<proteinExistence type="predicted"/>
<comment type="caution">
    <text evidence="3">The sequence shown here is derived from an EMBL/GenBank/DDBJ whole genome shotgun (WGS) entry which is preliminary data.</text>
</comment>
<dbReference type="AlphaFoldDB" id="A0AAD1XSZ1"/>
<dbReference type="PANTHER" id="PTHR45737">
    <property type="entry name" value="VON WILLEBRAND FACTOR A DOMAIN-CONTAINING PROTEIN 5A"/>
    <property type="match status" value="1"/>
</dbReference>
<dbReference type="InterPro" id="IPR036465">
    <property type="entry name" value="vWFA_dom_sf"/>
</dbReference>
<protein>
    <submittedName>
        <fullName evidence="3">Uncharacterized protein</fullName>
    </submittedName>
</protein>
<feature type="domain" description="VWFA" evidence="1">
    <location>
        <begin position="334"/>
        <end position="507"/>
    </location>
</feature>
<accession>A0AAD1XSZ1</accession>
<gene>
    <name evidence="3" type="ORF">ECRASSUSDP1_LOCUS19877</name>
</gene>
<dbReference type="InterPro" id="IPR013694">
    <property type="entry name" value="VIT"/>
</dbReference>
<dbReference type="SUPFAM" id="SSF53300">
    <property type="entry name" value="vWA-like"/>
    <property type="match status" value="1"/>
</dbReference>
<dbReference type="PROSITE" id="PS51468">
    <property type="entry name" value="VIT"/>
    <property type="match status" value="1"/>
</dbReference>
<dbReference type="PROSITE" id="PS50234">
    <property type="entry name" value="VWFA"/>
    <property type="match status" value="1"/>
</dbReference>
<evidence type="ECO:0000259" key="1">
    <source>
        <dbReference type="PROSITE" id="PS50234"/>
    </source>
</evidence>